<dbReference type="PANTHER" id="PTHR43046">
    <property type="entry name" value="GDP-MANNOSE MANNOSYL HYDROLASE"/>
    <property type="match status" value="1"/>
</dbReference>
<reference evidence="6 7" key="1">
    <citation type="journal article" date="2016" name="Nat. Commun.">
        <title>Thousands of microbial genomes shed light on interconnected biogeochemical processes in an aquifer system.</title>
        <authorList>
            <person name="Anantharaman K."/>
            <person name="Brown C.T."/>
            <person name="Hug L.A."/>
            <person name="Sharon I."/>
            <person name="Castelle C.J."/>
            <person name="Probst A.J."/>
            <person name="Thomas B.C."/>
            <person name="Singh A."/>
            <person name="Wilkins M.J."/>
            <person name="Karaoz U."/>
            <person name="Brodie E.L."/>
            <person name="Williams K.H."/>
            <person name="Hubbard S.S."/>
            <person name="Banfield J.F."/>
        </authorList>
    </citation>
    <scope>NUCLEOTIDE SEQUENCE [LARGE SCALE GENOMIC DNA]</scope>
</reference>
<evidence type="ECO:0000313" key="7">
    <source>
        <dbReference type="Proteomes" id="UP000176421"/>
    </source>
</evidence>
<organism evidence="6 7">
    <name type="scientific">Candidatus Staskawiczbacteria bacterium RIFCSPHIGHO2_02_FULL_34_9</name>
    <dbReference type="NCBI Taxonomy" id="1802206"/>
    <lineage>
        <taxon>Bacteria</taxon>
        <taxon>Candidatus Staskawicziibacteriota</taxon>
    </lineage>
</organism>
<comment type="caution">
    <text evidence="6">The sequence shown here is derived from an EMBL/GenBank/DDBJ whole genome shotgun (WGS) entry which is preliminary data.</text>
</comment>
<dbReference type="Pfam" id="PF00293">
    <property type="entry name" value="NUDIX"/>
    <property type="match status" value="1"/>
</dbReference>
<accession>A0A1G2HYJ4</accession>
<dbReference type="PANTHER" id="PTHR43046:SF12">
    <property type="entry name" value="GDP-MANNOSE MANNOSYL HYDROLASE"/>
    <property type="match status" value="1"/>
</dbReference>
<name>A0A1G2HYJ4_9BACT</name>
<dbReference type="PROSITE" id="PS00893">
    <property type="entry name" value="NUDIX_BOX"/>
    <property type="match status" value="1"/>
</dbReference>
<dbReference type="CDD" id="cd02883">
    <property type="entry name" value="NUDIX_Hydrolase"/>
    <property type="match status" value="1"/>
</dbReference>
<evidence type="ECO:0000256" key="2">
    <source>
        <dbReference type="ARBA" id="ARBA00022801"/>
    </source>
</evidence>
<dbReference type="STRING" id="1802206.A3D35_02495"/>
<gene>
    <name evidence="6" type="ORF">A3D35_02495</name>
</gene>
<dbReference type="Proteomes" id="UP000176421">
    <property type="component" value="Unassembled WGS sequence"/>
</dbReference>
<evidence type="ECO:0000313" key="6">
    <source>
        <dbReference type="EMBL" id="OGZ67614.1"/>
    </source>
</evidence>
<evidence type="ECO:0000256" key="1">
    <source>
        <dbReference type="ARBA" id="ARBA00001946"/>
    </source>
</evidence>
<protein>
    <recommendedName>
        <fullName evidence="5">Nudix hydrolase domain-containing protein</fullName>
    </recommendedName>
</protein>
<dbReference type="InterPro" id="IPR000086">
    <property type="entry name" value="NUDIX_hydrolase_dom"/>
</dbReference>
<proteinExistence type="inferred from homology"/>
<keyword evidence="2 4" id="KW-0378">Hydrolase</keyword>
<dbReference type="InterPro" id="IPR020084">
    <property type="entry name" value="NUDIX_hydrolase_CS"/>
</dbReference>
<evidence type="ECO:0000259" key="5">
    <source>
        <dbReference type="PROSITE" id="PS51462"/>
    </source>
</evidence>
<comment type="cofactor">
    <cofactor evidence="1">
        <name>Mg(2+)</name>
        <dbReference type="ChEBI" id="CHEBI:18420"/>
    </cofactor>
</comment>
<sequence length="152" mass="17220">MDYPKHIVATGSLITNKNNQILLVKTERRGWEMPGGQVEEGEDIISALKREVLEEAGVTIKIKKLTAVYSSVSEPFKVIVDFISEYDDGNAKAANEILEASWFSPEDAVLEIKNEPTLYRLKWLLENNDKIRYASYSKNPFKIISESILSPK</sequence>
<evidence type="ECO:0000256" key="4">
    <source>
        <dbReference type="RuleBase" id="RU003476"/>
    </source>
</evidence>
<dbReference type="InterPro" id="IPR015797">
    <property type="entry name" value="NUDIX_hydrolase-like_dom_sf"/>
</dbReference>
<keyword evidence="3" id="KW-0460">Magnesium</keyword>
<comment type="similarity">
    <text evidence="4">Belongs to the Nudix hydrolase family.</text>
</comment>
<dbReference type="GO" id="GO:0016787">
    <property type="term" value="F:hydrolase activity"/>
    <property type="evidence" value="ECO:0007669"/>
    <property type="project" value="UniProtKB-KW"/>
</dbReference>
<dbReference type="AlphaFoldDB" id="A0A1G2HYJ4"/>
<dbReference type="PRINTS" id="PR00502">
    <property type="entry name" value="NUDIXFAMILY"/>
</dbReference>
<evidence type="ECO:0000256" key="3">
    <source>
        <dbReference type="ARBA" id="ARBA00022842"/>
    </source>
</evidence>
<dbReference type="SUPFAM" id="SSF55811">
    <property type="entry name" value="Nudix"/>
    <property type="match status" value="1"/>
</dbReference>
<dbReference type="InterPro" id="IPR020476">
    <property type="entry name" value="Nudix_hydrolase"/>
</dbReference>
<dbReference type="Gene3D" id="3.90.79.10">
    <property type="entry name" value="Nucleoside Triphosphate Pyrophosphohydrolase"/>
    <property type="match status" value="1"/>
</dbReference>
<dbReference type="EMBL" id="MHOS01000034">
    <property type="protein sequence ID" value="OGZ67614.1"/>
    <property type="molecule type" value="Genomic_DNA"/>
</dbReference>
<dbReference type="PROSITE" id="PS51462">
    <property type="entry name" value="NUDIX"/>
    <property type="match status" value="1"/>
</dbReference>
<feature type="domain" description="Nudix hydrolase" evidence="5">
    <location>
        <begin position="4"/>
        <end position="125"/>
    </location>
</feature>